<dbReference type="Gene3D" id="1.20.1050.10">
    <property type="match status" value="1"/>
</dbReference>
<evidence type="ECO:0000313" key="3">
    <source>
        <dbReference type="WBParaSite" id="PSAMB.scaffold11145size3564.g33923.t1"/>
    </source>
</evidence>
<dbReference type="InterPro" id="IPR010987">
    <property type="entry name" value="Glutathione-S-Trfase_C-like"/>
</dbReference>
<evidence type="ECO:0000313" key="2">
    <source>
        <dbReference type="Proteomes" id="UP000887566"/>
    </source>
</evidence>
<dbReference type="PANTHER" id="PTHR11571">
    <property type="entry name" value="GLUTATHIONE S-TRANSFERASE"/>
    <property type="match status" value="1"/>
</dbReference>
<dbReference type="InterPro" id="IPR036282">
    <property type="entry name" value="Glutathione-S-Trfase_C_sf"/>
</dbReference>
<dbReference type="GO" id="GO:0006749">
    <property type="term" value="P:glutathione metabolic process"/>
    <property type="evidence" value="ECO:0007669"/>
    <property type="project" value="TreeGrafter"/>
</dbReference>
<feature type="domain" description="GST C-terminal" evidence="1">
    <location>
        <begin position="1"/>
        <end position="103"/>
    </location>
</feature>
<dbReference type="AlphaFoldDB" id="A0A914UMD6"/>
<dbReference type="SUPFAM" id="SSF47616">
    <property type="entry name" value="GST C-terminal domain-like"/>
    <property type="match status" value="1"/>
</dbReference>
<organism evidence="2 3">
    <name type="scientific">Plectus sambesii</name>
    <dbReference type="NCBI Taxonomy" id="2011161"/>
    <lineage>
        <taxon>Eukaryota</taxon>
        <taxon>Metazoa</taxon>
        <taxon>Ecdysozoa</taxon>
        <taxon>Nematoda</taxon>
        <taxon>Chromadorea</taxon>
        <taxon>Plectida</taxon>
        <taxon>Plectina</taxon>
        <taxon>Plectoidea</taxon>
        <taxon>Plectidae</taxon>
        <taxon>Plectus</taxon>
    </lineage>
</organism>
<protein>
    <submittedName>
        <fullName evidence="3">GST C-terminal domain-containing protein</fullName>
    </submittedName>
</protein>
<dbReference type="GO" id="GO:0004364">
    <property type="term" value="F:glutathione transferase activity"/>
    <property type="evidence" value="ECO:0007669"/>
    <property type="project" value="TreeGrafter"/>
</dbReference>
<dbReference type="CDD" id="cd03192">
    <property type="entry name" value="GST_C_Sigma_like"/>
    <property type="match status" value="1"/>
</dbReference>
<dbReference type="PANTHER" id="PTHR11571:SF150">
    <property type="entry name" value="GLUTATHIONE S-TRANSFERASE"/>
    <property type="match status" value="1"/>
</dbReference>
<dbReference type="InterPro" id="IPR004046">
    <property type="entry name" value="GST_C"/>
</dbReference>
<dbReference type="InterPro" id="IPR050213">
    <property type="entry name" value="GST_superfamily"/>
</dbReference>
<dbReference type="PROSITE" id="PS50405">
    <property type="entry name" value="GST_CTER"/>
    <property type="match status" value="1"/>
</dbReference>
<evidence type="ECO:0000259" key="1">
    <source>
        <dbReference type="PROSITE" id="PS50405"/>
    </source>
</evidence>
<dbReference type="WBParaSite" id="PSAMB.scaffold11145size3564.g33923.t1">
    <property type="protein sequence ID" value="PSAMB.scaffold11145size3564.g33923.t1"/>
    <property type="gene ID" value="PSAMB.scaffold11145size3564.g33923"/>
</dbReference>
<proteinExistence type="predicted"/>
<name>A0A914UMD6_9BILA</name>
<accession>A0A914UMD6</accession>
<reference evidence="3" key="1">
    <citation type="submission" date="2022-11" db="UniProtKB">
        <authorList>
            <consortium name="WormBaseParasite"/>
        </authorList>
    </citation>
    <scope>IDENTIFICATION</scope>
</reference>
<dbReference type="Proteomes" id="UP000887566">
    <property type="component" value="Unplaced"/>
</dbReference>
<sequence length="111" mass="12886">MKTPFMTKDEEEKERLLQQFISDKVEPFYSRLVKRLTENGNQHFVGDGLTIADIALYVWIEGVDEGVIPGVLAKFPVLEEFVKRTASLPKMREWIEKRPDCPFSIVSKKKQ</sequence>
<keyword evidence="2" id="KW-1185">Reference proteome</keyword>
<dbReference type="Pfam" id="PF14497">
    <property type="entry name" value="GST_C_3"/>
    <property type="match status" value="1"/>
</dbReference>